<comment type="subcellular location">
    <subcellularLocation>
        <location evidence="9">Nucleus</location>
    </subcellularLocation>
</comment>
<dbReference type="SUPFAM" id="SSF48508">
    <property type="entry name" value="Nuclear receptor ligand-binding domain"/>
    <property type="match status" value="1"/>
</dbReference>
<organism evidence="13 14">
    <name type="scientific">Synaphobranchus kaupii</name>
    <name type="common">Kaup's arrowtooth eel</name>
    <dbReference type="NCBI Taxonomy" id="118154"/>
    <lineage>
        <taxon>Eukaryota</taxon>
        <taxon>Metazoa</taxon>
        <taxon>Chordata</taxon>
        <taxon>Craniata</taxon>
        <taxon>Vertebrata</taxon>
        <taxon>Euteleostomi</taxon>
        <taxon>Actinopterygii</taxon>
        <taxon>Neopterygii</taxon>
        <taxon>Teleostei</taxon>
        <taxon>Anguilliformes</taxon>
        <taxon>Synaphobranchidae</taxon>
        <taxon>Synaphobranchus</taxon>
    </lineage>
</organism>
<accession>A0A9Q1G0V5</accession>
<evidence type="ECO:0000256" key="9">
    <source>
        <dbReference type="RuleBase" id="RU004334"/>
    </source>
</evidence>
<evidence type="ECO:0008006" key="15">
    <source>
        <dbReference type="Google" id="ProtNLM"/>
    </source>
</evidence>
<dbReference type="GO" id="GO:0000978">
    <property type="term" value="F:RNA polymerase II cis-regulatory region sequence-specific DNA binding"/>
    <property type="evidence" value="ECO:0007669"/>
    <property type="project" value="TreeGrafter"/>
</dbReference>
<dbReference type="GO" id="GO:0004879">
    <property type="term" value="F:nuclear receptor activity"/>
    <property type="evidence" value="ECO:0007669"/>
    <property type="project" value="TreeGrafter"/>
</dbReference>
<dbReference type="InterPro" id="IPR001723">
    <property type="entry name" value="Nuclear_hrmn_rcpt"/>
</dbReference>
<dbReference type="PRINTS" id="PR00398">
    <property type="entry name" value="STRDHORMONER"/>
</dbReference>
<dbReference type="GO" id="GO:0000122">
    <property type="term" value="P:negative regulation of transcription by RNA polymerase II"/>
    <property type="evidence" value="ECO:0007669"/>
    <property type="project" value="TreeGrafter"/>
</dbReference>
<keyword evidence="3 9" id="KW-0862">Zinc</keyword>
<reference evidence="13" key="1">
    <citation type="journal article" date="2023" name="Science">
        <title>Genome structures resolve the early diversification of teleost fishes.</title>
        <authorList>
            <person name="Parey E."/>
            <person name="Louis A."/>
            <person name="Montfort J."/>
            <person name="Bouchez O."/>
            <person name="Roques C."/>
            <person name="Iampietro C."/>
            <person name="Lluch J."/>
            <person name="Castinel A."/>
            <person name="Donnadieu C."/>
            <person name="Desvignes T."/>
            <person name="Floi Bucao C."/>
            <person name="Jouanno E."/>
            <person name="Wen M."/>
            <person name="Mejri S."/>
            <person name="Dirks R."/>
            <person name="Jansen H."/>
            <person name="Henkel C."/>
            <person name="Chen W.J."/>
            <person name="Zahm M."/>
            <person name="Cabau C."/>
            <person name="Klopp C."/>
            <person name="Thompson A.W."/>
            <person name="Robinson-Rechavi M."/>
            <person name="Braasch I."/>
            <person name="Lecointre G."/>
            <person name="Bobe J."/>
            <person name="Postlethwait J.H."/>
            <person name="Berthelot C."/>
            <person name="Roest Crollius H."/>
            <person name="Guiguen Y."/>
        </authorList>
    </citation>
    <scope>NUCLEOTIDE SEQUENCE</scope>
    <source>
        <strain evidence="13">WJC10195</strain>
    </source>
</reference>
<dbReference type="Pfam" id="PF00105">
    <property type="entry name" value="zf-C4"/>
    <property type="match status" value="1"/>
</dbReference>
<dbReference type="InterPro" id="IPR050234">
    <property type="entry name" value="Nuclear_hormone_rcpt_NR1"/>
</dbReference>
<keyword evidence="2 9" id="KW-0863">Zinc-finger</keyword>
<feature type="compositionally biased region" description="Polar residues" evidence="10">
    <location>
        <begin position="251"/>
        <end position="260"/>
    </location>
</feature>
<evidence type="ECO:0000256" key="2">
    <source>
        <dbReference type="ARBA" id="ARBA00022771"/>
    </source>
</evidence>
<evidence type="ECO:0000256" key="7">
    <source>
        <dbReference type="ARBA" id="ARBA00023170"/>
    </source>
</evidence>
<dbReference type="InterPro" id="IPR000536">
    <property type="entry name" value="Nucl_hrmn_rcpt_lig-bd"/>
</dbReference>
<keyword evidence="14" id="KW-1185">Reference proteome</keyword>
<feature type="domain" description="NR LBD" evidence="12">
    <location>
        <begin position="271"/>
        <end position="508"/>
    </location>
</feature>
<evidence type="ECO:0000256" key="8">
    <source>
        <dbReference type="ARBA" id="ARBA00023242"/>
    </source>
</evidence>
<evidence type="ECO:0000256" key="4">
    <source>
        <dbReference type="ARBA" id="ARBA00023015"/>
    </source>
</evidence>
<dbReference type="PROSITE" id="PS51030">
    <property type="entry name" value="NUCLEAR_REC_DBD_2"/>
    <property type="match status" value="1"/>
</dbReference>
<name>A0A9Q1G0V5_SYNKA</name>
<dbReference type="InterPro" id="IPR035500">
    <property type="entry name" value="NHR-like_dom_sf"/>
</dbReference>
<dbReference type="PRINTS" id="PR00047">
    <property type="entry name" value="STROIDFINGER"/>
</dbReference>
<dbReference type="InterPro" id="IPR013088">
    <property type="entry name" value="Znf_NHR/GATA"/>
</dbReference>
<dbReference type="GO" id="GO:0090575">
    <property type="term" value="C:RNA polymerase II transcription regulator complex"/>
    <property type="evidence" value="ECO:0007669"/>
    <property type="project" value="TreeGrafter"/>
</dbReference>
<dbReference type="SMART" id="SM00399">
    <property type="entry name" value="ZnF_C4"/>
    <property type="match status" value="1"/>
</dbReference>
<dbReference type="GO" id="GO:0030154">
    <property type="term" value="P:cell differentiation"/>
    <property type="evidence" value="ECO:0007669"/>
    <property type="project" value="TreeGrafter"/>
</dbReference>
<dbReference type="GO" id="GO:0045944">
    <property type="term" value="P:positive regulation of transcription by RNA polymerase II"/>
    <property type="evidence" value="ECO:0007669"/>
    <property type="project" value="TreeGrafter"/>
</dbReference>
<dbReference type="SMART" id="SM00430">
    <property type="entry name" value="HOLI"/>
    <property type="match status" value="1"/>
</dbReference>
<comment type="caution">
    <text evidence="13">The sequence shown here is derived from an EMBL/GenBank/DDBJ whole genome shotgun (WGS) entry which is preliminary data.</text>
</comment>
<evidence type="ECO:0000256" key="6">
    <source>
        <dbReference type="ARBA" id="ARBA00023163"/>
    </source>
</evidence>
<evidence type="ECO:0000256" key="3">
    <source>
        <dbReference type="ARBA" id="ARBA00022833"/>
    </source>
</evidence>
<keyword evidence="5 9" id="KW-0238">DNA-binding</keyword>
<dbReference type="Pfam" id="PF00104">
    <property type="entry name" value="Hormone_recep"/>
    <property type="match status" value="1"/>
</dbReference>
<evidence type="ECO:0000256" key="10">
    <source>
        <dbReference type="SAM" id="MobiDB-lite"/>
    </source>
</evidence>
<evidence type="ECO:0000313" key="13">
    <source>
        <dbReference type="EMBL" id="KAJ8371276.1"/>
    </source>
</evidence>
<dbReference type="GO" id="GO:0008270">
    <property type="term" value="F:zinc ion binding"/>
    <property type="evidence" value="ECO:0007669"/>
    <property type="project" value="UniProtKB-KW"/>
</dbReference>
<dbReference type="SUPFAM" id="SSF57716">
    <property type="entry name" value="Glucocorticoid receptor-like (DNA-binding domain)"/>
    <property type="match status" value="1"/>
</dbReference>
<dbReference type="Gene3D" id="1.10.565.10">
    <property type="entry name" value="Retinoid X Receptor"/>
    <property type="match status" value="1"/>
</dbReference>
<feature type="domain" description="Nuclear receptor" evidence="11">
    <location>
        <begin position="143"/>
        <end position="218"/>
    </location>
</feature>
<keyword evidence="8 9" id="KW-0539">Nucleus</keyword>
<comment type="similarity">
    <text evidence="9">Belongs to the nuclear hormone receptor family.</text>
</comment>
<dbReference type="PANTHER" id="PTHR24082">
    <property type="entry name" value="NUCLEAR HORMONE RECEPTOR"/>
    <property type="match status" value="1"/>
</dbReference>
<dbReference type="PROSITE" id="PS51843">
    <property type="entry name" value="NR_LBD"/>
    <property type="match status" value="1"/>
</dbReference>
<dbReference type="Gene3D" id="3.30.50.10">
    <property type="entry name" value="Erythroid Transcription Factor GATA-1, subunit A"/>
    <property type="match status" value="1"/>
</dbReference>
<keyword evidence="1 9" id="KW-0479">Metal-binding</keyword>
<proteinExistence type="inferred from homology"/>
<keyword evidence="7 9" id="KW-0675">Receptor</keyword>
<dbReference type="GO" id="GO:0050728">
    <property type="term" value="P:negative regulation of inflammatory response"/>
    <property type="evidence" value="ECO:0007669"/>
    <property type="project" value="TreeGrafter"/>
</dbReference>
<dbReference type="Proteomes" id="UP001152622">
    <property type="component" value="Chromosome 3"/>
</dbReference>
<dbReference type="PANTHER" id="PTHR24082:SF507">
    <property type="entry name" value="BILE ACID RECEPTOR-RELATED"/>
    <property type="match status" value="1"/>
</dbReference>
<dbReference type="EMBL" id="JAINUF010000003">
    <property type="protein sequence ID" value="KAJ8371276.1"/>
    <property type="molecule type" value="Genomic_DNA"/>
</dbReference>
<sequence length="508" mass="55730">MGGGEHGRGVSGTGHTFREKIKRLLENRTLWIADHGPTQCPDGVDQSGAEMREWTEPEMSMSASGYLSVADGYGIAEPLQYYDVLSDPMGVPLPGPRAAGATLRPAAVQPRQHAVPPAFLPALLPALLLWVPMPRVALVRGQDELCVVCGDKASGYHYNALTCEGCKGFFRRSVTKKAVYRCKNGGCCEMDMYMRRKCQDCRLRKCRAVGMLAECLLTEVQCQSKRLRKSAKHRGQSVGTMKPEEEDGTENRSVSSTSRLPGQVSAGLSGEEQHLLDRIAEAHRQYRTQDTSQCRMQEWPSLGVGMEALMDLASPHCQTLHRFSRSVPGFDLLDCADQRSLLTSSSVEVMFLLSAQHFAQGHPEANPALYSLSTDPSPLHWMKTPDSKDCDVKTLANSGASEDILGPVMNFFHSMAALSVTDAEYALLTATAVLCSDGAPLHDAASVESVQEPILDLLSRVCSLHSGPRGPPDPQRFARLLGRLTELRTLRHNYLTLLRHQSWGYAAH</sequence>
<evidence type="ECO:0000256" key="1">
    <source>
        <dbReference type="ARBA" id="ARBA00022723"/>
    </source>
</evidence>
<dbReference type="InterPro" id="IPR001628">
    <property type="entry name" value="Znf_hrmn_rcpt"/>
</dbReference>
<dbReference type="AlphaFoldDB" id="A0A9Q1G0V5"/>
<feature type="region of interest" description="Disordered" evidence="10">
    <location>
        <begin position="232"/>
        <end position="267"/>
    </location>
</feature>
<protein>
    <recommendedName>
        <fullName evidence="15">Nuclear receptor subfamily 1, group H, member 5</fullName>
    </recommendedName>
</protein>
<dbReference type="PROSITE" id="PS00031">
    <property type="entry name" value="NUCLEAR_REC_DBD_1"/>
    <property type="match status" value="1"/>
</dbReference>
<gene>
    <name evidence="13" type="ORF">SKAU_G00113040</name>
</gene>
<keyword evidence="6 9" id="KW-0804">Transcription</keyword>
<evidence type="ECO:0000256" key="5">
    <source>
        <dbReference type="ARBA" id="ARBA00023125"/>
    </source>
</evidence>
<evidence type="ECO:0000259" key="12">
    <source>
        <dbReference type="PROSITE" id="PS51843"/>
    </source>
</evidence>
<dbReference type="OrthoDB" id="5837785at2759"/>
<evidence type="ECO:0000313" key="14">
    <source>
        <dbReference type="Proteomes" id="UP001152622"/>
    </source>
</evidence>
<keyword evidence="4 9" id="KW-0805">Transcription regulation</keyword>
<dbReference type="FunFam" id="3.30.50.10:FF:000031">
    <property type="entry name" value="Ecdysone receptor A1"/>
    <property type="match status" value="1"/>
</dbReference>
<evidence type="ECO:0000259" key="11">
    <source>
        <dbReference type="PROSITE" id="PS51030"/>
    </source>
</evidence>